<name>A0A6I9U7M6_SESIN</name>
<dbReference type="Proteomes" id="UP000504604">
    <property type="component" value="Linkage group LG11"/>
</dbReference>
<gene>
    <name evidence="2" type="primary">LOC105173324</name>
</gene>
<reference evidence="2" key="1">
    <citation type="submission" date="2025-08" db="UniProtKB">
        <authorList>
            <consortium name="RefSeq"/>
        </authorList>
    </citation>
    <scope>IDENTIFICATION</scope>
</reference>
<dbReference type="RefSeq" id="XP_011093326.1">
    <property type="nucleotide sequence ID" value="XM_011095024.1"/>
</dbReference>
<proteinExistence type="predicted"/>
<dbReference type="GeneID" id="105173324"/>
<dbReference type="OrthoDB" id="914021at2759"/>
<dbReference type="AlphaFoldDB" id="A0A6I9U7M6"/>
<keyword evidence="1" id="KW-1185">Reference proteome</keyword>
<dbReference type="Pfam" id="PF14223">
    <property type="entry name" value="Retrotran_gag_2"/>
    <property type="match status" value="1"/>
</dbReference>
<dbReference type="KEGG" id="sind:105173324"/>
<sequence>MYNKVKAEAECKMSKNSLTAILEANKFNETNYNDWMQNLRIVLDFENQTYVLDRSLPRTLLEGSTCEERLTFETERFVVYAVSNRHIIYTVTKAFLGAKMIEESSVQKHRVKMLSLMEKLKDLKIDLEKETYIYVILQSLPPFFNPFILNCNMNGLDKDLHELINTLVAYEVAVQKSAPSVLVVGVAYESSRLANFASRVDFELD</sequence>
<protein>
    <submittedName>
        <fullName evidence="2">Uncharacterized protein LOC105173324</fullName>
    </submittedName>
</protein>
<accession>A0A6I9U7M6</accession>
<evidence type="ECO:0000313" key="1">
    <source>
        <dbReference type="Proteomes" id="UP000504604"/>
    </source>
</evidence>
<dbReference type="InParanoid" id="A0A6I9U7M6"/>
<evidence type="ECO:0000313" key="2">
    <source>
        <dbReference type="RefSeq" id="XP_011093326.1"/>
    </source>
</evidence>
<organism evidence="1 2">
    <name type="scientific">Sesamum indicum</name>
    <name type="common">Oriental sesame</name>
    <name type="synonym">Sesamum orientale</name>
    <dbReference type="NCBI Taxonomy" id="4182"/>
    <lineage>
        <taxon>Eukaryota</taxon>
        <taxon>Viridiplantae</taxon>
        <taxon>Streptophyta</taxon>
        <taxon>Embryophyta</taxon>
        <taxon>Tracheophyta</taxon>
        <taxon>Spermatophyta</taxon>
        <taxon>Magnoliopsida</taxon>
        <taxon>eudicotyledons</taxon>
        <taxon>Gunneridae</taxon>
        <taxon>Pentapetalae</taxon>
        <taxon>asterids</taxon>
        <taxon>lamiids</taxon>
        <taxon>Lamiales</taxon>
        <taxon>Pedaliaceae</taxon>
        <taxon>Sesamum</taxon>
    </lineage>
</organism>